<protein>
    <submittedName>
        <fullName evidence="1">Uncharacterized protein</fullName>
    </submittedName>
</protein>
<reference evidence="2" key="1">
    <citation type="submission" date="2018-02" db="EMBL/GenBank/DDBJ databases">
        <authorList>
            <person name="Clavel T."/>
            <person name="Strowig T."/>
        </authorList>
    </citation>
    <scope>NUCLEOTIDE SEQUENCE [LARGE SCALE GENOMIC DNA]</scope>
    <source>
        <strain evidence="2">DSM 100764</strain>
    </source>
</reference>
<accession>A0A2V1IUE1</accession>
<dbReference type="Proteomes" id="UP000244925">
    <property type="component" value="Unassembled WGS sequence"/>
</dbReference>
<sequence length="82" mass="9229">MNQYNLCVLTAQEWNLIHSKVKDPTCPHCHALMALDNKVYALLALDNHFHPTPGWGLRVIRFVCPVCGHMDLFDGATLLKGN</sequence>
<evidence type="ECO:0000313" key="1">
    <source>
        <dbReference type="EMBL" id="PWB06426.1"/>
    </source>
</evidence>
<dbReference type="EMBL" id="PUBV01000025">
    <property type="protein sequence ID" value="PWB06426.1"/>
    <property type="molecule type" value="Genomic_DNA"/>
</dbReference>
<keyword evidence="2" id="KW-1185">Reference proteome</keyword>
<evidence type="ECO:0000313" key="2">
    <source>
        <dbReference type="Proteomes" id="UP000244925"/>
    </source>
</evidence>
<dbReference type="AlphaFoldDB" id="A0A2V1IUE1"/>
<gene>
    <name evidence="1" type="ORF">C5O25_10450</name>
</gene>
<proteinExistence type="predicted"/>
<comment type="caution">
    <text evidence="1">The sequence shown here is derived from an EMBL/GenBank/DDBJ whole genome shotgun (WGS) entry which is preliminary data.</text>
</comment>
<name>A0A2V1IUE1_9BACT</name>
<organism evidence="1 2">
    <name type="scientific">Paramuribaculum intestinale</name>
    <dbReference type="NCBI Taxonomy" id="2094151"/>
    <lineage>
        <taxon>Bacteria</taxon>
        <taxon>Pseudomonadati</taxon>
        <taxon>Bacteroidota</taxon>
        <taxon>Bacteroidia</taxon>
        <taxon>Bacteroidales</taxon>
        <taxon>Muribaculaceae</taxon>
        <taxon>Paramuribaculum</taxon>
    </lineage>
</organism>